<evidence type="ECO:0000256" key="1">
    <source>
        <dbReference type="ARBA" id="ARBA00022729"/>
    </source>
</evidence>
<dbReference type="Pfam" id="PF00497">
    <property type="entry name" value="SBP_bac_3"/>
    <property type="match status" value="1"/>
</dbReference>
<evidence type="ECO:0000313" key="5">
    <source>
        <dbReference type="Proteomes" id="UP000245911"/>
    </source>
</evidence>
<dbReference type="PANTHER" id="PTHR35936:SF17">
    <property type="entry name" value="ARGININE-BINDING EXTRACELLULAR PROTEIN ARTP"/>
    <property type="match status" value="1"/>
</dbReference>
<accession>A0A2T8HPY1</accession>
<organism evidence="4 5">
    <name type="scientific">Pararhodobacter oceanensis</name>
    <dbReference type="NCBI Taxonomy" id="2172121"/>
    <lineage>
        <taxon>Bacteria</taxon>
        <taxon>Pseudomonadati</taxon>
        <taxon>Pseudomonadota</taxon>
        <taxon>Alphaproteobacteria</taxon>
        <taxon>Rhodobacterales</taxon>
        <taxon>Paracoccaceae</taxon>
        <taxon>Pararhodobacter</taxon>
    </lineage>
</organism>
<reference evidence="4 5" key="1">
    <citation type="submission" date="2018-04" db="EMBL/GenBank/DDBJ databases">
        <title>Pararhodobacter oceanense sp. nov., isolated from marine intertidal sediment.</title>
        <authorList>
            <person name="Wang X.-L."/>
            <person name="Du Z.-J."/>
        </authorList>
    </citation>
    <scope>NUCLEOTIDE SEQUENCE [LARGE SCALE GENOMIC DNA]</scope>
    <source>
        <strain evidence="4 5">AM505</strain>
    </source>
</reference>
<dbReference type="SMART" id="SM00062">
    <property type="entry name" value="PBPb"/>
    <property type="match status" value="1"/>
</dbReference>
<proteinExistence type="predicted"/>
<keyword evidence="1 2" id="KW-0732">Signal</keyword>
<feature type="signal peptide" evidence="2">
    <location>
        <begin position="1"/>
        <end position="25"/>
    </location>
</feature>
<dbReference type="SUPFAM" id="SSF53850">
    <property type="entry name" value="Periplasmic binding protein-like II"/>
    <property type="match status" value="1"/>
</dbReference>
<dbReference type="PANTHER" id="PTHR35936">
    <property type="entry name" value="MEMBRANE-BOUND LYTIC MUREIN TRANSGLYCOSYLASE F"/>
    <property type="match status" value="1"/>
</dbReference>
<dbReference type="Proteomes" id="UP000245911">
    <property type="component" value="Unassembled WGS sequence"/>
</dbReference>
<dbReference type="OrthoDB" id="9768183at2"/>
<protein>
    <submittedName>
        <fullName evidence="4">Ectoine/hydroxyectoine ABC transporter substrate-binding protein EhuB</fullName>
    </submittedName>
</protein>
<dbReference type="EMBL" id="QDKM01000016">
    <property type="protein sequence ID" value="PVH27332.1"/>
    <property type="molecule type" value="Genomic_DNA"/>
</dbReference>
<keyword evidence="5" id="KW-1185">Reference proteome</keyword>
<evidence type="ECO:0000313" key="4">
    <source>
        <dbReference type="EMBL" id="PVH27332.1"/>
    </source>
</evidence>
<feature type="chain" id="PRO_5015761441" evidence="2">
    <location>
        <begin position="26"/>
        <end position="282"/>
    </location>
</feature>
<dbReference type="InterPro" id="IPR001638">
    <property type="entry name" value="Solute-binding_3/MltF_N"/>
</dbReference>
<dbReference type="RefSeq" id="WP_116559939.1">
    <property type="nucleotide sequence ID" value="NZ_QDKM01000016.1"/>
</dbReference>
<feature type="domain" description="Solute-binding protein family 3/N-terminal" evidence="3">
    <location>
        <begin position="37"/>
        <end position="266"/>
    </location>
</feature>
<dbReference type="Gene3D" id="3.40.190.10">
    <property type="entry name" value="Periplasmic binding protein-like II"/>
    <property type="match status" value="2"/>
</dbReference>
<evidence type="ECO:0000259" key="3">
    <source>
        <dbReference type="SMART" id="SM00062"/>
    </source>
</evidence>
<dbReference type="AlphaFoldDB" id="A0A2T8HPY1"/>
<gene>
    <name evidence="4" type="ORF">DDE20_18160</name>
</gene>
<sequence length="282" mass="29957">MSKKITKTLVAAGLVLATTALTAVAGPLNDRIAAGEPIRIGFANIPVFGYPDDNGDPKGFANEITLGILNEMGLTDIEAVVTDWGGLIPGLMANRYDIITGGQYILGARCENISFSEPIAQTGDSFLVPAGNPLGLTNYQDILNNPDTMLALYSGANTVGAARQEGLTDAQLMQLPGPTEVLAALRAGRADAAALTSFESFYLAAESDGAFEAQDPSALPDWTLNWVGIGFRDEDVDFRAEFNEAHARYMGSDEMMAAMEQYGYVESNLPGATTTEWACANR</sequence>
<name>A0A2T8HPY1_9RHOB</name>
<comment type="caution">
    <text evidence="4">The sequence shown here is derived from an EMBL/GenBank/DDBJ whole genome shotgun (WGS) entry which is preliminary data.</text>
</comment>
<evidence type="ECO:0000256" key="2">
    <source>
        <dbReference type="SAM" id="SignalP"/>
    </source>
</evidence>